<dbReference type="PANTHER" id="PTHR12616:SF8">
    <property type="entry name" value="VACUOLAR PROTEIN SORTING-ASSOCIATED PROTEIN 8 HOMOLOG"/>
    <property type="match status" value="1"/>
</dbReference>
<dbReference type="InterPro" id="IPR036322">
    <property type="entry name" value="WD40_repeat_dom_sf"/>
</dbReference>
<keyword evidence="3" id="KW-1185">Reference proteome</keyword>
<dbReference type="GO" id="GO:0034058">
    <property type="term" value="P:endosomal vesicle fusion"/>
    <property type="evidence" value="ECO:0007669"/>
    <property type="project" value="TreeGrafter"/>
</dbReference>
<protein>
    <submittedName>
        <fullName evidence="2">Vacuolar protein sorting-associated protein 8 homolog</fullName>
    </submittedName>
</protein>
<evidence type="ECO:0000313" key="3">
    <source>
        <dbReference type="Proteomes" id="UP001054945"/>
    </source>
</evidence>
<organism evidence="2 3">
    <name type="scientific">Caerostris extrusa</name>
    <name type="common">Bark spider</name>
    <name type="synonym">Caerostris bankana</name>
    <dbReference type="NCBI Taxonomy" id="172846"/>
    <lineage>
        <taxon>Eukaryota</taxon>
        <taxon>Metazoa</taxon>
        <taxon>Ecdysozoa</taxon>
        <taxon>Arthropoda</taxon>
        <taxon>Chelicerata</taxon>
        <taxon>Arachnida</taxon>
        <taxon>Araneae</taxon>
        <taxon>Araneomorphae</taxon>
        <taxon>Entelegynae</taxon>
        <taxon>Araneoidea</taxon>
        <taxon>Araneidae</taxon>
        <taxon>Caerostris</taxon>
    </lineage>
</organism>
<dbReference type="Gene3D" id="2.130.10.10">
    <property type="entry name" value="YVTN repeat-like/Quinoprotein amine dehydrogenase"/>
    <property type="match status" value="1"/>
</dbReference>
<evidence type="ECO:0000256" key="1">
    <source>
        <dbReference type="PROSITE-ProRule" id="PRU00221"/>
    </source>
</evidence>
<evidence type="ECO:0000313" key="2">
    <source>
        <dbReference type="EMBL" id="GIX72535.1"/>
    </source>
</evidence>
<dbReference type="SUPFAM" id="SSF50978">
    <property type="entry name" value="WD40 repeat-like"/>
    <property type="match status" value="1"/>
</dbReference>
<accession>A0AAV4MJP9</accession>
<proteinExistence type="predicted"/>
<dbReference type="InterPro" id="IPR045111">
    <property type="entry name" value="Vps41/Vps8"/>
</dbReference>
<dbReference type="Proteomes" id="UP001054945">
    <property type="component" value="Unassembled WGS sequence"/>
</dbReference>
<dbReference type="PROSITE" id="PS50082">
    <property type="entry name" value="WD_REPEATS_2"/>
    <property type="match status" value="1"/>
</dbReference>
<dbReference type="PANTHER" id="PTHR12616">
    <property type="entry name" value="VACUOLAR PROTEIN SORTING VPS41"/>
    <property type="match status" value="1"/>
</dbReference>
<dbReference type="GO" id="GO:0006623">
    <property type="term" value="P:protein targeting to vacuole"/>
    <property type="evidence" value="ECO:0007669"/>
    <property type="project" value="InterPro"/>
</dbReference>
<keyword evidence="1" id="KW-0853">WD repeat</keyword>
<dbReference type="Pfam" id="PF23410">
    <property type="entry name" value="Beta-prop_VPS8"/>
    <property type="match status" value="1"/>
</dbReference>
<reference evidence="2 3" key="1">
    <citation type="submission" date="2021-06" db="EMBL/GenBank/DDBJ databases">
        <title>Caerostris extrusa draft genome.</title>
        <authorList>
            <person name="Kono N."/>
            <person name="Arakawa K."/>
        </authorList>
    </citation>
    <scope>NUCLEOTIDE SEQUENCE [LARGE SCALE GENOMIC DNA]</scope>
</reference>
<dbReference type="AlphaFoldDB" id="A0AAV4MJP9"/>
<dbReference type="EMBL" id="BPLR01019857">
    <property type="protein sequence ID" value="GIX72535.1"/>
    <property type="molecule type" value="Genomic_DNA"/>
</dbReference>
<sequence>MAEDFNTPTISRREISPSTLGDLNFDIEELDAKEFNLPVIDTPPTLESILNEQDDVSLSDEEFSSNVGYFQETCETTSIDSNESHSRRERGKRKVLFSKTWIYSTACNTPWSFSTASICCGTCQCWKPTSMAVSSVVAIGTFHGVVLIFDPQQVLKWCLGTTEYGEKYGSVSAIAFNTDCSRLLAGYSRGEITMWDLHKGKLIRTIGDAHPMQNAVLHIKFSDDPTLALCSDSGGSVFELNFKRVMGTRTCETRCIFSGSRGEVCALEPLRMTPHFRSHPSQEVCLVALGTVTKVIAVTIRPSLRVWFTHALRADPDTLPVLSWQFVVIQVSSTTRIIDPVLAFGRQNTIYFFSSIFIHLLEYVFQNCAVNFASAEKINFIPLQKIELQYAFQNFAWLNSRTLVTLDVLEQLHVIDVKSDEELEILDLADVQLVYGTSHFKGLATGGNVSKAMAAAGKSMLLFYGCLWKSVITFKEQQYVT</sequence>
<dbReference type="GO" id="GO:0030897">
    <property type="term" value="C:HOPS complex"/>
    <property type="evidence" value="ECO:0007669"/>
    <property type="project" value="TreeGrafter"/>
</dbReference>
<gene>
    <name evidence="2" type="primary">Vps8</name>
    <name evidence="2" type="ORF">CEXT_466521</name>
</gene>
<dbReference type="InterPro" id="IPR001680">
    <property type="entry name" value="WD40_rpt"/>
</dbReference>
<name>A0AAV4MJP9_CAEEX</name>
<dbReference type="GO" id="GO:0005770">
    <property type="term" value="C:late endosome"/>
    <property type="evidence" value="ECO:0007669"/>
    <property type="project" value="TreeGrafter"/>
</dbReference>
<dbReference type="InterPro" id="IPR015943">
    <property type="entry name" value="WD40/YVTN_repeat-like_dom_sf"/>
</dbReference>
<feature type="repeat" description="WD" evidence="1">
    <location>
        <begin position="164"/>
        <end position="205"/>
    </location>
</feature>
<feature type="non-terminal residue" evidence="2">
    <location>
        <position position="481"/>
    </location>
</feature>
<comment type="caution">
    <text evidence="2">The sequence shown here is derived from an EMBL/GenBank/DDBJ whole genome shotgun (WGS) entry which is preliminary data.</text>
</comment>